<dbReference type="AlphaFoldDB" id="A0A1Y6K4H8"/>
<dbReference type="GO" id="GO:0016747">
    <property type="term" value="F:acyltransferase activity, transferring groups other than amino-acyl groups"/>
    <property type="evidence" value="ECO:0007669"/>
    <property type="project" value="InterPro"/>
</dbReference>
<feature type="domain" description="N-acetyltransferase" evidence="1">
    <location>
        <begin position="155"/>
        <end position="289"/>
    </location>
</feature>
<dbReference type="EMBL" id="LT859958">
    <property type="protein sequence ID" value="SMX54573.1"/>
    <property type="molecule type" value="Genomic_DNA"/>
</dbReference>
<dbReference type="SUPFAM" id="SSF55729">
    <property type="entry name" value="Acyl-CoA N-acyltransferases (Nat)"/>
    <property type="match status" value="1"/>
</dbReference>
<name>A0A1Y6K4H8_9CHLR</name>
<gene>
    <name evidence="2" type="ORF">CFX1CAM_1508</name>
</gene>
<dbReference type="KEGG" id="abat:CFX1CAM_1508"/>
<dbReference type="Gene3D" id="3.40.630.30">
    <property type="match status" value="1"/>
</dbReference>
<evidence type="ECO:0000259" key="1">
    <source>
        <dbReference type="PROSITE" id="PS51186"/>
    </source>
</evidence>
<dbReference type="PROSITE" id="PS51186">
    <property type="entry name" value="GNAT"/>
    <property type="match status" value="1"/>
</dbReference>
<dbReference type="PANTHER" id="PTHR43617">
    <property type="entry name" value="L-AMINO ACID N-ACETYLTRANSFERASE"/>
    <property type="match status" value="1"/>
</dbReference>
<reference evidence="3" key="1">
    <citation type="submission" date="2017-05" db="EMBL/GenBank/DDBJ databases">
        <authorList>
            <person name="Kirkegaard R."/>
            <person name="Mcilroy J S."/>
        </authorList>
    </citation>
    <scope>NUCLEOTIDE SEQUENCE [LARGE SCALE GENOMIC DNA]</scope>
</reference>
<dbReference type="InterPro" id="IPR000182">
    <property type="entry name" value="GNAT_dom"/>
</dbReference>
<evidence type="ECO:0000313" key="2">
    <source>
        <dbReference type="EMBL" id="SMX54573.1"/>
    </source>
</evidence>
<keyword evidence="2" id="KW-0808">Transferase</keyword>
<dbReference type="CDD" id="cd04301">
    <property type="entry name" value="NAT_SF"/>
    <property type="match status" value="1"/>
</dbReference>
<proteinExistence type="predicted"/>
<sequence length="289" mass="32813">MHDSQLFSSKDRIISAATSEDLREITHFLSQNYRIHQHLDWFNAPEWIGQQPFLVEKYQQRIYAILLAAPEVPGATWIRLFCIKNSGMLEPTWQRLLDHAILSIKSMGIKTLAALGTSRWFTTLLSGTKFEQINNIVSLEKKCSSVFVNNYPSQIEIRSMNEDNLPEVAQIDHAAFTPIWQNSLASLKKAFQQQGVATVAVWKQKVVGYQISTWWSFHAHLARLAVHPEQQGQHIASMLVGDLLTRLLAKEITHVTVNTQADNHSSLAVYSKFGFQQTSGVIPVYQRAL</sequence>
<dbReference type="OrthoDB" id="160586at2"/>
<protein>
    <submittedName>
        <fullName evidence="2">Putative GCN5-related N-acetyltransferase</fullName>
    </submittedName>
</protein>
<dbReference type="RefSeq" id="WP_087862405.1">
    <property type="nucleotide sequence ID" value="NZ_LT859958.1"/>
</dbReference>
<organism evidence="2 3">
    <name type="scientific">Candidatus Brevifilum fermentans</name>
    <dbReference type="NCBI Taxonomy" id="1986204"/>
    <lineage>
        <taxon>Bacteria</taxon>
        <taxon>Bacillati</taxon>
        <taxon>Chloroflexota</taxon>
        <taxon>Anaerolineae</taxon>
        <taxon>Anaerolineales</taxon>
        <taxon>Anaerolineaceae</taxon>
        <taxon>Candidatus Brevifilum</taxon>
    </lineage>
</organism>
<dbReference type="Pfam" id="PF00583">
    <property type="entry name" value="Acetyltransf_1"/>
    <property type="match status" value="1"/>
</dbReference>
<dbReference type="InterPro" id="IPR016181">
    <property type="entry name" value="Acyl_CoA_acyltransferase"/>
</dbReference>
<dbReference type="Proteomes" id="UP000195514">
    <property type="component" value="Chromosome I"/>
</dbReference>
<keyword evidence="3" id="KW-1185">Reference proteome</keyword>
<evidence type="ECO:0000313" key="3">
    <source>
        <dbReference type="Proteomes" id="UP000195514"/>
    </source>
</evidence>
<accession>A0A1Y6K4H8</accession>
<dbReference type="InterPro" id="IPR050276">
    <property type="entry name" value="MshD_Acetyltransferase"/>
</dbReference>